<dbReference type="RefSeq" id="WP_115850718.1">
    <property type="nucleotide sequence ID" value="NZ_QTUC01000001.1"/>
</dbReference>
<dbReference type="Gene3D" id="2.70.98.70">
    <property type="match status" value="2"/>
</dbReference>
<dbReference type="EMBL" id="QTUC01000001">
    <property type="protein sequence ID" value="REF37220.1"/>
    <property type="molecule type" value="Genomic_DNA"/>
</dbReference>
<dbReference type="Gene3D" id="1.50.10.100">
    <property type="entry name" value="Chondroitin AC/alginate lyase"/>
    <property type="match status" value="1"/>
</dbReference>
<comment type="subcellular location">
    <subcellularLocation>
        <location evidence="1">Cell envelope</location>
    </subcellularLocation>
</comment>
<dbReference type="InterPro" id="IPR006311">
    <property type="entry name" value="TAT_signal"/>
</dbReference>
<reference evidence="3 4" key="1">
    <citation type="submission" date="2018-08" db="EMBL/GenBank/DDBJ databases">
        <title>Sequencing the genomes of 1000 actinobacteria strains.</title>
        <authorList>
            <person name="Klenk H.-P."/>
        </authorList>
    </citation>
    <scope>NUCLEOTIDE SEQUENCE [LARGE SCALE GENOMIC DNA]</scope>
    <source>
        <strain evidence="3 4">DSM 22891</strain>
    </source>
</reference>
<evidence type="ECO:0000313" key="3">
    <source>
        <dbReference type="EMBL" id="REF37220.1"/>
    </source>
</evidence>
<dbReference type="InterPro" id="IPR012480">
    <property type="entry name" value="Hepar_II_III_C"/>
</dbReference>
<gene>
    <name evidence="3" type="ORF">DFJ64_2661</name>
</gene>
<dbReference type="OrthoDB" id="227957at2"/>
<dbReference type="Proteomes" id="UP000256485">
    <property type="component" value="Unassembled WGS sequence"/>
</dbReference>
<sequence>MDRLERCLGAHSMSRRALLRATALTGVAGAAGKLLSGFGGPALAATRVASQDIPHDPAASPVKTAPTFYTPEKVEAARRNVATYDWAAKLRDAAVEAARPFVEADDQWLWDLVTTQGLPRSYAVNQDAGSPITGQAIYEYGNYPWIIDHLTLPWKLVDPSVPEDSDLPRIYPTNDFAAFYRSGLDEHGRFDRSRADESLLVNELYPERGPTWGVDDGFGWIDESGRKWTFIAYYNHWGVWHTGVLAKAITSLRDAYIYTGDPMYAHAGLILLDRVADVYPSMDTAPYKREDGFLHSDGLSGNGRVVGCIWETGLIRNWVMAYDAFFPAIAESDVANVVPFLSEQARTYGLSPKDTPEQIRLNIENGILRQVCAGVLDAKIFGNFGMHQNTLASAAVVLDDPEQSPAWIDFVFRSGGRVQDPDYRVTGGAFYQTLVDLVDRDGAGNEAAPHYNDLWIGHVQGVADVLAGYTRYPDADLYAHPKYAKMFQMRYRLAMLRRYQPEIGDSGQTGLFPLAGTASQHVAAFERFGSPEYAQLAYLAGDGDIDSLYSDVFALDVAGTQERIRDIIETRGELSLPSENLTGYGLAALRDGAGEHERTAWVYYGRTHGHGHRDALNLGLFGFGMSLLPDLGYPEFADNNARRHEWTSNTIAHNTVVVDAAPQATQWVGTPKGFAATERVQYVDIEAPQVYSQTSVYRRAVAQIRVDEQNSYLVDVFRVVGGHDHYFSFHAAEGAATPEGLTLVGQPAYGRISFPWGTPSTTGQFGALHQDITVEPADSYQLSVRVWDDFDGPTAGYHTIQVLLDGQVVAEEDVATTSGWRELTADVTDALAGKSKATLTLRLFEKRGVSNFGVAVLFDEVRITGARIENPDFEDASSTAWRTETNAPRFTVSPHSTGSYAGPTVEAPPADAAPRAGASGFDWLVNVERDTAPPGAFRVDWSIVDTYRVHETDPEAHVRLRAVHHADDVALCDGIPPRNKPGNPKKLRYVISHRTGDDLASQFVSVIEPYRRTPYIRSVREVPVKPISGSLAPHEATAVRVELTDGRVDYVVSALRTDVALRVDGRFSFRGAFGVYSLRHGRAEYVLGHDTQLIGTEPAREGPAALVGTLRDFTRELSDTNQLTVELTEDVPEPAALVGSYVYVENDGERNAVYRIHGATATAGSPRALVLDIGDVTTVRGYVDPYDFDQGYRYDVASGAAVRIPLTREWTARA</sequence>
<dbReference type="AlphaFoldDB" id="A0A3D9VAN9"/>
<accession>A0A3D9VAN9</accession>
<comment type="caution">
    <text evidence="3">The sequence shown here is derived from an EMBL/GenBank/DDBJ whole genome shotgun (WGS) entry which is preliminary data.</text>
</comment>
<dbReference type="SUPFAM" id="SSF48230">
    <property type="entry name" value="Chondroitin AC/alginate lyase"/>
    <property type="match status" value="1"/>
</dbReference>
<dbReference type="InterPro" id="IPR008929">
    <property type="entry name" value="Chondroitin_lyas"/>
</dbReference>
<protein>
    <submittedName>
        <fullName evidence="3">Heparinase II/III-like protein</fullName>
    </submittedName>
</protein>
<name>A0A3D9VAN9_THECX</name>
<keyword evidence="4" id="KW-1185">Reference proteome</keyword>
<evidence type="ECO:0000259" key="2">
    <source>
        <dbReference type="Pfam" id="PF07940"/>
    </source>
</evidence>
<feature type="domain" description="Heparinase II/III-like C-terminal" evidence="2">
    <location>
        <begin position="605"/>
        <end position="733"/>
    </location>
</feature>
<dbReference type="PROSITE" id="PS51318">
    <property type="entry name" value="TAT"/>
    <property type="match status" value="1"/>
</dbReference>
<dbReference type="Pfam" id="PF07940">
    <property type="entry name" value="Hepar_II_III_C"/>
    <property type="match status" value="1"/>
</dbReference>
<evidence type="ECO:0000256" key="1">
    <source>
        <dbReference type="ARBA" id="ARBA00004196"/>
    </source>
</evidence>
<dbReference type="GO" id="GO:0030313">
    <property type="term" value="C:cell envelope"/>
    <property type="evidence" value="ECO:0007669"/>
    <property type="project" value="UniProtKB-SubCell"/>
</dbReference>
<organism evidence="3 4">
    <name type="scientific">Thermasporomyces composti</name>
    <dbReference type="NCBI Taxonomy" id="696763"/>
    <lineage>
        <taxon>Bacteria</taxon>
        <taxon>Bacillati</taxon>
        <taxon>Actinomycetota</taxon>
        <taxon>Actinomycetes</taxon>
        <taxon>Propionibacteriales</taxon>
        <taxon>Nocardioidaceae</taxon>
        <taxon>Thermasporomyces</taxon>
    </lineage>
</organism>
<proteinExistence type="predicted"/>
<evidence type="ECO:0000313" key="4">
    <source>
        <dbReference type="Proteomes" id="UP000256485"/>
    </source>
</evidence>
<dbReference type="GO" id="GO:0016829">
    <property type="term" value="F:lyase activity"/>
    <property type="evidence" value="ECO:0007669"/>
    <property type="project" value="InterPro"/>
</dbReference>